<dbReference type="EMBL" id="JDRY01000048">
    <property type="protein sequence ID" value="KGM98641.1"/>
    <property type="molecule type" value="Genomic_DNA"/>
</dbReference>
<dbReference type="Gene3D" id="2.60.40.3440">
    <property type="match status" value="1"/>
</dbReference>
<dbReference type="Pfam" id="PF17963">
    <property type="entry name" value="Big_9"/>
    <property type="match status" value="1"/>
</dbReference>
<name>A0A0A0IEB1_CLOBO</name>
<dbReference type="Proteomes" id="UP000030014">
    <property type="component" value="Unassembled WGS sequence"/>
</dbReference>
<dbReference type="AlphaFoldDB" id="A0A0A0IEB1"/>
<sequence length="122" mass="13059">MSNNLISDKSIKSTRATVLNPITSNFDEVTYKNLSVSGVILSVTPTDGNLTYTINTPATNGFAKVSSDGNWVYTPTVNFTGTDSFSVLITNESGGSTISTVTILVKDFPQSLDSLNCCSRNY</sequence>
<reference evidence="1 2" key="1">
    <citation type="submission" date="2014-01" db="EMBL/GenBank/DDBJ databases">
        <title>Plasmidome dynamics in the species complex Clostridium novyi sensu lato converts strains of independent lineages into distinctly different pathogens.</title>
        <authorList>
            <person name="Skarin H."/>
            <person name="Segerman B."/>
        </authorList>
    </citation>
    <scope>NUCLEOTIDE SEQUENCE [LARGE SCALE GENOMIC DNA]</scope>
    <source>
        <strain evidence="1 2">DC5</strain>
    </source>
</reference>
<gene>
    <name evidence="1" type="ORF">Z955_10775</name>
</gene>
<proteinExistence type="predicted"/>
<dbReference type="RefSeq" id="WP_039257862.1">
    <property type="nucleotide sequence ID" value="NZ_JDRY01000048.1"/>
</dbReference>
<evidence type="ECO:0000313" key="1">
    <source>
        <dbReference type="EMBL" id="KGM98641.1"/>
    </source>
</evidence>
<protein>
    <submittedName>
        <fullName evidence="1">Calcium-binding protein</fullName>
    </submittedName>
</protein>
<comment type="caution">
    <text evidence="1">The sequence shown here is derived from an EMBL/GenBank/DDBJ whole genome shotgun (WGS) entry which is preliminary data.</text>
</comment>
<organism evidence="1 2">
    <name type="scientific">Clostridium botulinum C/D str. DC5</name>
    <dbReference type="NCBI Taxonomy" id="1443128"/>
    <lineage>
        <taxon>Bacteria</taxon>
        <taxon>Bacillati</taxon>
        <taxon>Bacillota</taxon>
        <taxon>Clostridia</taxon>
        <taxon>Eubacteriales</taxon>
        <taxon>Clostridiaceae</taxon>
        <taxon>Clostridium</taxon>
    </lineage>
</organism>
<evidence type="ECO:0000313" key="2">
    <source>
        <dbReference type="Proteomes" id="UP000030014"/>
    </source>
</evidence>
<accession>A0A0A0IEB1</accession>